<feature type="domain" description="Peptidase M12A" evidence="3">
    <location>
        <begin position="91"/>
        <end position="157"/>
    </location>
</feature>
<comment type="caution">
    <text evidence="4">The sequence shown here is derived from an EMBL/GenBank/DDBJ whole genome shotgun (WGS) entry which is preliminary data.</text>
</comment>
<keyword evidence="2" id="KW-0732">Signal</keyword>
<evidence type="ECO:0000313" key="5">
    <source>
        <dbReference type="Proteomes" id="UP000735302"/>
    </source>
</evidence>
<gene>
    <name evidence="4" type="ORF">PoB_000036800</name>
</gene>
<dbReference type="Proteomes" id="UP000735302">
    <property type="component" value="Unassembled WGS sequence"/>
</dbReference>
<evidence type="ECO:0000256" key="1">
    <source>
        <dbReference type="PROSITE-ProRule" id="PRU01211"/>
    </source>
</evidence>
<feature type="chain" id="PRO_5043921067" evidence="2">
    <location>
        <begin position="25"/>
        <end position="157"/>
    </location>
</feature>
<dbReference type="InterPro" id="IPR024079">
    <property type="entry name" value="MetalloPept_cat_dom_sf"/>
</dbReference>
<dbReference type="PROSITE" id="PS51864">
    <property type="entry name" value="ASTACIN"/>
    <property type="match status" value="1"/>
</dbReference>
<dbReference type="Pfam" id="PF01400">
    <property type="entry name" value="Astacin"/>
    <property type="match status" value="1"/>
</dbReference>
<reference evidence="4 5" key="1">
    <citation type="journal article" date="2021" name="Elife">
        <title>Chloroplast acquisition without the gene transfer in kleptoplastic sea slugs, Plakobranchus ocellatus.</title>
        <authorList>
            <person name="Maeda T."/>
            <person name="Takahashi S."/>
            <person name="Yoshida T."/>
            <person name="Shimamura S."/>
            <person name="Takaki Y."/>
            <person name="Nagai Y."/>
            <person name="Toyoda A."/>
            <person name="Suzuki Y."/>
            <person name="Arimoto A."/>
            <person name="Ishii H."/>
            <person name="Satoh N."/>
            <person name="Nishiyama T."/>
            <person name="Hasebe M."/>
            <person name="Maruyama T."/>
            <person name="Minagawa J."/>
            <person name="Obokata J."/>
            <person name="Shigenobu S."/>
        </authorList>
    </citation>
    <scope>NUCLEOTIDE SEQUENCE [LARGE SCALE GENOMIC DNA]</scope>
</reference>
<sequence>MGTAMLQWLCLVFVSLQLLPGSYCTVQEENVSIDERIIIAANTTQEFEFFYDEHHALVKVELDMVFSMEEWAEIQMLNASWWEENPAKRTAGIISGRGGGRYWSGNTVPYDISGSFSSRDRQQIQAAVNDWNRYTCLNLRPARSGDRNRIRFQNGGG</sequence>
<evidence type="ECO:0000259" key="3">
    <source>
        <dbReference type="PROSITE" id="PS51864"/>
    </source>
</evidence>
<keyword evidence="5" id="KW-1185">Reference proteome</keyword>
<dbReference type="EMBL" id="BLXT01000045">
    <property type="protein sequence ID" value="GFN73862.1"/>
    <property type="molecule type" value="Genomic_DNA"/>
</dbReference>
<dbReference type="SUPFAM" id="SSF55486">
    <property type="entry name" value="Metalloproteases ('zincins'), catalytic domain"/>
    <property type="match status" value="1"/>
</dbReference>
<dbReference type="AlphaFoldDB" id="A0AAV3XTV3"/>
<proteinExistence type="predicted"/>
<accession>A0AAV3XTV3</accession>
<dbReference type="InterPro" id="IPR001506">
    <property type="entry name" value="Peptidase_M12A"/>
</dbReference>
<evidence type="ECO:0000256" key="2">
    <source>
        <dbReference type="SAM" id="SignalP"/>
    </source>
</evidence>
<name>A0AAV3XTV3_9GAST</name>
<protein>
    <submittedName>
        <fullName evidence="4">Low choriolytic enzyme-like</fullName>
    </submittedName>
</protein>
<dbReference type="GO" id="GO:0004222">
    <property type="term" value="F:metalloendopeptidase activity"/>
    <property type="evidence" value="ECO:0007669"/>
    <property type="project" value="InterPro"/>
</dbReference>
<comment type="caution">
    <text evidence="1">Lacks conserved residue(s) required for the propagation of feature annotation.</text>
</comment>
<dbReference type="GO" id="GO:0006508">
    <property type="term" value="P:proteolysis"/>
    <property type="evidence" value="ECO:0007669"/>
    <property type="project" value="InterPro"/>
</dbReference>
<dbReference type="Gene3D" id="3.40.390.10">
    <property type="entry name" value="Collagenase (Catalytic Domain)"/>
    <property type="match status" value="1"/>
</dbReference>
<feature type="signal peptide" evidence="2">
    <location>
        <begin position="1"/>
        <end position="24"/>
    </location>
</feature>
<evidence type="ECO:0000313" key="4">
    <source>
        <dbReference type="EMBL" id="GFN73862.1"/>
    </source>
</evidence>
<organism evidence="4 5">
    <name type="scientific">Plakobranchus ocellatus</name>
    <dbReference type="NCBI Taxonomy" id="259542"/>
    <lineage>
        <taxon>Eukaryota</taxon>
        <taxon>Metazoa</taxon>
        <taxon>Spiralia</taxon>
        <taxon>Lophotrochozoa</taxon>
        <taxon>Mollusca</taxon>
        <taxon>Gastropoda</taxon>
        <taxon>Heterobranchia</taxon>
        <taxon>Euthyneura</taxon>
        <taxon>Panpulmonata</taxon>
        <taxon>Sacoglossa</taxon>
        <taxon>Placobranchoidea</taxon>
        <taxon>Plakobranchidae</taxon>
        <taxon>Plakobranchus</taxon>
    </lineage>
</organism>